<reference evidence="2 3" key="1">
    <citation type="submission" date="2019-06" db="EMBL/GenBank/DDBJ databases">
        <title>Sequencing the genomes of 1000 actinobacteria strains.</title>
        <authorList>
            <person name="Klenk H.-P."/>
        </authorList>
    </citation>
    <scope>NUCLEOTIDE SEQUENCE [LARGE SCALE GENOMIC DNA]</scope>
    <source>
        <strain evidence="2 3">DSM 103495</strain>
    </source>
</reference>
<evidence type="ECO:0000259" key="1">
    <source>
        <dbReference type="Pfam" id="PF05685"/>
    </source>
</evidence>
<evidence type="ECO:0000313" key="3">
    <source>
        <dbReference type="Proteomes" id="UP000316331"/>
    </source>
</evidence>
<dbReference type="OrthoDB" id="4108239at2"/>
<dbReference type="InterPro" id="IPR012296">
    <property type="entry name" value="Nuclease_put_TT1808"/>
</dbReference>
<dbReference type="InterPro" id="IPR011335">
    <property type="entry name" value="Restrct_endonuc-II-like"/>
</dbReference>
<dbReference type="RefSeq" id="WP_141807259.1">
    <property type="nucleotide sequence ID" value="NZ_VFPG01000001.1"/>
</dbReference>
<dbReference type="SUPFAM" id="SSF52980">
    <property type="entry name" value="Restriction endonuclease-like"/>
    <property type="match status" value="1"/>
</dbReference>
<dbReference type="CDD" id="cd06260">
    <property type="entry name" value="DUF820-like"/>
    <property type="match status" value="1"/>
</dbReference>
<feature type="domain" description="Putative restriction endonuclease" evidence="1">
    <location>
        <begin position="17"/>
        <end position="151"/>
    </location>
</feature>
<dbReference type="Proteomes" id="UP000316331">
    <property type="component" value="Unassembled WGS sequence"/>
</dbReference>
<keyword evidence="2" id="KW-0378">Hydrolase</keyword>
<dbReference type="Pfam" id="PF05685">
    <property type="entry name" value="Uma2"/>
    <property type="match status" value="1"/>
</dbReference>
<name>A0A543F481_9NOCA</name>
<dbReference type="EMBL" id="VFPG01000001">
    <property type="protein sequence ID" value="TQM28639.1"/>
    <property type="molecule type" value="Genomic_DNA"/>
</dbReference>
<sequence>MPEPHGEQPKLPTHLTWEELEKLPAEIAAQIELWNGRVVWLRRGPGEHQTFTRRLTNALESLARKDMSSNTEHCWRANLETNVFFGRTGNSDFVTPGFLVHRCLERPYQDVRAGDVLLVGEVLSPGNTQSDIEAKKARYAGGGIPWYWEVTLARDDSAIDIVQVYGLETGYGQLPDGVRPLRPSNYLLTGEWTRDAPNGIEFDFPFPISIPWTELEF</sequence>
<dbReference type="InterPro" id="IPR008538">
    <property type="entry name" value="Uma2"/>
</dbReference>
<keyword evidence="3" id="KW-1185">Reference proteome</keyword>
<proteinExistence type="predicted"/>
<dbReference type="GO" id="GO:0004519">
    <property type="term" value="F:endonuclease activity"/>
    <property type="evidence" value="ECO:0007669"/>
    <property type="project" value="UniProtKB-KW"/>
</dbReference>
<evidence type="ECO:0000313" key="2">
    <source>
        <dbReference type="EMBL" id="TQM28639.1"/>
    </source>
</evidence>
<keyword evidence="2" id="KW-0540">Nuclease</keyword>
<comment type="caution">
    <text evidence="2">The sequence shown here is derived from an EMBL/GenBank/DDBJ whole genome shotgun (WGS) entry which is preliminary data.</text>
</comment>
<dbReference type="AlphaFoldDB" id="A0A543F481"/>
<accession>A0A543F481</accession>
<protein>
    <submittedName>
        <fullName evidence="2">Uma2 family endonuclease</fullName>
    </submittedName>
</protein>
<keyword evidence="2" id="KW-0255">Endonuclease</keyword>
<gene>
    <name evidence="2" type="ORF">FB390_0212</name>
</gene>
<dbReference type="Gene3D" id="3.90.1570.10">
    <property type="entry name" value="tt1808, chain A"/>
    <property type="match status" value="1"/>
</dbReference>
<organism evidence="2 3">
    <name type="scientific">Nocardia bhagyanarayanae</name>
    <dbReference type="NCBI Taxonomy" id="1215925"/>
    <lineage>
        <taxon>Bacteria</taxon>
        <taxon>Bacillati</taxon>
        <taxon>Actinomycetota</taxon>
        <taxon>Actinomycetes</taxon>
        <taxon>Mycobacteriales</taxon>
        <taxon>Nocardiaceae</taxon>
        <taxon>Nocardia</taxon>
    </lineage>
</organism>